<feature type="domain" description="HNH nuclease" evidence="1">
    <location>
        <begin position="71"/>
        <end position="112"/>
    </location>
</feature>
<dbReference type="GO" id="GO:0003677">
    <property type="term" value="F:DNA binding"/>
    <property type="evidence" value="ECO:0007669"/>
    <property type="project" value="InterPro"/>
</dbReference>
<name>A0A318T5U3_9HYPH</name>
<keyword evidence="2" id="KW-0540">Nuclease</keyword>
<dbReference type="Proteomes" id="UP000247454">
    <property type="component" value="Unassembled WGS sequence"/>
</dbReference>
<dbReference type="RefSeq" id="WP_110749049.1">
    <property type="nucleotide sequence ID" value="NZ_QJTF01000003.1"/>
</dbReference>
<evidence type="ECO:0000313" key="3">
    <source>
        <dbReference type="Proteomes" id="UP000247454"/>
    </source>
</evidence>
<dbReference type="Pfam" id="PF13392">
    <property type="entry name" value="HNH_3"/>
    <property type="match status" value="1"/>
</dbReference>
<dbReference type="GO" id="GO:0004519">
    <property type="term" value="F:endonuclease activity"/>
    <property type="evidence" value="ECO:0007669"/>
    <property type="project" value="UniProtKB-KW"/>
</dbReference>
<comment type="caution">
    <text evidence="2">The sequence shown here is derived from an EMBL/GenBank/DDBJ whole genome shotgun (WGS) entry which is preliminary data.</text>
</comment>
<gene>
    <name evidence="2" type="ORF">C7477_103115</name>
</gene>
<dbReference type="SUPFAM" id="SSF54171">
    <property type="entry name" value="DNA-binding domain"/>
    <property type="match status" value="1"/>
</dbReference>
<keyword evidence="2" id="KW-0255">Endonuclease</keyword>
<reference evidence="2 3" key="1">
    <citation type="submission" date="2018-06" db="EMBL/GenBank/DDBJ databases">
        <title>Genomic Encyclopedia of Type Strains, Phase III (KMG-III): the genomes of soil and plant-associated and newly described type strains.</title>
        <authorList>
            <person name="Whitman W."/>
        </authorList>
    </citation>
    <scope>NUCLEOTIDE SEQUENCE [LARGE SCALE GENOMIC DNA]</scope>
    <source>
        <strain evidence="2 3">ORS 1419</strain>
    </source>
</reference>
<organism evidence="2 3">
    <name type="scientific">Phyllobacterium leguminum</name>
    <dbReference type="NCBI Taxonomy" id="314237"/>
    <lineage>
        <taxon>Bacteria</taxon>
        <taxon>Pseudomonadati</taxon>
        <taxon>Pseudomonadota</taxon>
        <taxon>Alphaproteobacteria</taxon>
        <taxon>Hyphomicrobiales</taxon>
        <taxon>Phyllobacteriaceae</taxon>
        <taxon>Phyllobacterium</taxon>
    </lineage>
</organism>
<dbReference type="EMBL" id="QJTF01000003">
    <property type="protein sequence ID" value="PYE89607.1"/>
    <property type="molecule type" value="Genomic_DNA"/>
</dbReference>
<dbReference type="AlphaFoldDB" id="A0A318T5U3"/>
<dbReference type="InterPro" id="IPR044925">
    <property type="entry name" value="His-Me_finger_sf"/>
</dbReference>
<dbReference type="SUPFAM" id="SSF54060">
    <property type="entry name" value="His-Me finger endonucleases"/>
    <property type="match status" value="1"/>
</dbReference>
<accession>A0A318T5U3</accession>
<evidence type="ECO:0000313" key="2">
    <source>
        <dbReference type="EMBL" id="PYE89607.1"/>
    </source>
</evidence>
<evidence type="ECO:0000259" key="1">
    <source>
        <dbReference type="Pfam" id="PF13392"/>
    </source>
</evidence>
<dbReference type="InterPro" id="IPR016177">
    <property type="entry name" value="DNA-bd_dom_sf"/>
</dbReference>
<sequence length="181" mass="20832">MQNSISFDRLHKLLEYVPAEGHFVWKSRSISEFASEMQWKRWRTRYEGKKAGSVNGSGYRHIQLDRRHYLEHRLAWLYYYGEFPANEIDHINGDKADNRLANLRHVTAVQNNQNKKRPSHNTSGVIGVAPARSRGKWIAHIKVGEENIYLGTFKSIELAAAARRGAEKVAGFHPNHGRRTA</sequence>
<keyword evidence="3" id="KW-1185">Reference proteome</keyword>
<dbReference type="OrthoDB" id="388551at2"/>
<dbReference type="InterPro" id="IPR003615">
    <property type="entry name" value="HNH_nuc"/>
</dbReference>
<dbReference type="Gene3D" id="3.90.75.20">
    <property type="match status" value="1"/>
</dbReference>
<proteinExistence type="predicted"/>
<keyword evidence="2" id="KW-0378">Hydrolase</keyword>
<protein>
    <submittedName>
        <fullName evidence="2">HNH endonuclease</fullName>
    </submittedName>
</protein>